<dbReference type="Pfam" id="PF16347">
    <property type="entry name" value="SGSH_C"/>
    <property type="match status" value="1"/>
</dbReference>
<dbReference type="AlphaFoldDB" id="X1LF66"/>
<accession>X1LF66</accession>
<dbReference type="GO" id="GO:0005737">
    <property type="term" value="C:cytoplasm"/>
    <property type="evidence" value="ECO:0007669"/>
    <property type="project" value="TreeGrafter"/>
</dbReference>
<dbReference type="GO" id="GO:0046872">
    <property type="term" value="F:metal ion binding"/>
    <property type="evidence" value="ECO:0007669"/>
    <property type="project" value="UniProtKB-KW"/>
</dbReference>
<dbReference type="InterPro" id="IPR032506">
    <property type="entry name" value="SGSH_C"/>
</dbReference>
<keyword evidence="2" id="KW-0378">Hydrolase</keyword>
<sequence>KVPLIVSQPGVIKQRQIKNELVEMFDLYPTLLELAGIIPPMTKHGMDATSLAETLTAGKSTKRKYIVSENWSQASVITDQHKLGIWLDPTAYAKARDFRSFGDMLFDSKKDPDEIHNVIDSPEYAKVQKQLREYFDDFTSNVPATGKNEIIKRAQTKT</sequence>
<keyword evidence="1" id="KW-0479">Metal-binding</keyword>
<protein>
    <recommendedName>
        <fullName evidence="3">N-sulphoglucosamine sulphohydrolase C-terminal domain-containing protein</fullName>
    </recommendedName>
</protein>
<evidence type="ECO:0000313" key="4">
    <source>
        <dbReference type="EMBL" id="GAI17758.1"/>
    </source>
</evidence>
<evidence type="ECO:0000259" key="3">
    <source>
        <dbReference type="Pfam" id="PF16347"/>
    </source>
</evidence>
<dbReference type="EMBL" id="BARV01006900">
    <property type="protein sequence ID" value="GAI17758.1"/>
    <property type="molecule type" value="Genomic_DNA"/>
</dbReference>
<evidence type="ECO:0000256" key="2">
    <source>
        <dbReference type="ARBA" id="ARBA00022801"/>
    </source>
</evidence>
<reference evidence="4" key="1">
    <citation type="journal article" date="2014" name="Front. Microbiol.">
        <title>High frequency of phylogenetically diverse reductive dehalogenase-homologous genes in deep subseafloor sedimentary metagenomes.</title>
        <authorList>
            <person name="Kawai M."/>
            <person name="Futagami T."/>
            <person name="Toyoda A."/>
            <person name="Takaki Y."/>
            <person name="Nishi S."/>
            <person name="Hori S."/>
            <person name="Arai W."/>
            <person name="Tsubouchi T."/>
            <person name="Morono Y."/>
            <person name="Uchiyama I."/>
            <person name="Ito T."/>
            <person name="Fujiyama A."/>
            <person name="Inagaki F."/>
            <person name="Takami H."/>
        </authorList>
    </citation>
    <scope>NUCLEOTIDE SEQUENCE</scope>
    <source>
        <strain evidence="4">Expedition CK06-06</strain>
    </source>
</reference>
<dbReference type="Gene3D" id="3.40.720.10">
    <property type="entry name" value="Alkaline Phosphatase, subunit A"/>
    <property type="match status" value="1"/>
</dbReference>
<organism evidence="4">
    <name type="scientific">marine sediment metagenome</name>
    <dbReference type="NCBI Taxonomy" id="412755"/>
    <lineage>
        <taxon>unclassified sequences</taxon>
        <taxon>metagenomes</taxon>
        <taxon>ecological metagenomes</taxon>
    </lineage>
</organism>
<dbReference type="PANTHER" id="PTHR45953:SF1">
    <property type="entry name" value="IDURONATE 2-SULFATASE"/>
    <property type="match status" value="1"/>
</dbReference>
<evidence type="ECO:0000256" key="1">
    <source>
        <dbReference type="ARBA" id="ARBA00022723"/>
    </source>
</evidence>
<dbReference type="InterPro" id="IPR017850">
    <property type="entry name" value="Alkaline_phosphatase_core_sf"/>
</dbReference>
<dbReference type="SUPFAM" id="SSF53649">
    <property type="entry name" value="Alkaline phosphatase-like"/>
    <property type="match status" value="1"/>
</dbReference>
<dbReference type="PANTHER" id="PTHR45953">
    <property type="entry name" value="IDURONATE 2-SULFATASE"/>
    <property type="match status" value="1"/>
</dbReference>
<gene>
    <name evidence="4" type="ORF">S06H3_14118</name>
</gene>
<feature type="domain" description="N-sulphoglucosamine sulphohydrolase C-terminal" evidence="3">
    <location>
        <begin position="1"/>
        <end position="137"/>
    </location>
</feature>
<name>X1LF66_9ZZZZ</name>
<feature type="non-terminal residue" evidence="4">
    <location>
        <position position="1"/>
    </location>
</feature>
<comment type="caution">
    <text evidence="4">The sequence shown here is derived from an EMBL/GenBank/DDBJ whole genome shotgun (WGS) entry which is preliminary data.</text>
</comment>
<dbReference type="GO" id="GO:0008484">
    <property type="term" value="F:sulfuric ester hydrolase activity"/>
    <property type="evidence" value="ECO:0007669"/>
    <property type="project" value="TreeGrafter"/>
</dbReference>
<proteinExistence type="predicted"/>